<feature type="transmembrane region" description="Helical" evidence="1">
    <location>
        <begin position="12"/>
        <end position="30"/>
    </location>
</feature>
<feature type="transmembrane region" description="Helical" evidence="1">
    <location>
        <begin position="92"/>
        <end position="108"/>
    </location>
</feature>
<evidence type="ECO:0000313" key="2">
    <source>
        <dbReference type="EMBL" id="MFD0992719.1"/>
    </source>
</evidence>
<feature type="transmembrane region" description="Helical" evidence="1">
    <location>
        <begin position="65"/>
        <end position="86"/>
    </location>
</feature>
<accession>A0ABW3JQU7</accession>
<protein>
    <submittedName>
        <fullName evidence="2">DUF4271 domain-containing protein</fullName>
    </submittedName>
</protein>
<reference evidence="3" key="1">
    <citation type="journal article" date="2019" name="Int. J. Syst. Evol. Microbiol.">
        <title>The Global Catalogue of Microorganisms (GCM) 10K type strain sequencing project: providing services to taxonomists for standard genome sequencing and annotation.</title>
        <authorList>
            <consortium name="The Broad Institute Genomics Platform"/>
            <consortium name="The Broad Institute Genome Sequencing Center for Infectious Disease"/>
            <person name="Wu L."/>
            <person name="Ma J."/>
        </authorList>
    </citation>
    <scope>NUCLEOTIDE SEQUENCE [LARGE SCALE GENOMIC DNA]</scope>
    <source>
        <strain evidence="3">CCUG 60527</strain>
    </source>
</reference>
<keyword evidence="1" id="KW-1133">Transmembrane helix</keyword>
<feature type="transmembrane region" description="Helical" evidence="1">
    <location>
        <begin position="160"/>
        <end position="178"/>
    </location>
</feature>
<organism evidence="2 3">
    <name type="scientific">Tenacibaculum geojense</name>
    <dbReference type="NCBI Taxonomy" id="915352"/>
    <lineage>
        <taxon>Bacteria</taxon>
        <taxon>Pseudomonadati</taxon>
        <taxon>Bacteroidota</taxon>
        <taxon>Flavobacteriia</taxon>
        <taxon>Flavobacteriales</taxon>
        <taxon>Flavobacteriaceae</taxon>
        <taxon>Tenacibaculum</taxon>
    </lineage>
</organism>
<evidence type="ECO:0000256" key="1">
    <source>
        <dbReference type="SAM" id="Phobius"/>
    </source>
</evidence>
<gene>
    <name evidence="2" type="ORF">ACFQ1U_05840</name>
</gene>
<dbReference type="Proteomes" id="UP001597062">
    <property type="component" value="Unassembled WGS sequence"/>
</dbReference>
<feature type="transmembrane region" description="Helical" evidence="1">
    <location>
        <begin position="190"/>
        <end position="210"/>
    </location>
</feature>
<dbReference type="InterPro" id="IPR025367">
    <property type="entry name" value="DUF4271"/>
</dbReference>
<comment type="caution">
    <text evidence="2">The sequence shown here is derived from an EMBL/GenBank/DDBJ whole genome shotgun (WGS) entry which is preliminary data.</text>
</comment>
<evidence type="ECO:0000313" key="3">
    <source>
        <dbReference type="Proteomes" id="UP001597062"/>
    </source>
</evidence>
<keyword evidence="1" id="KW-0472">Membrane</keyword>
<dbReference type="RefSeq" id="WP_386106284.1">
    <property type="nucleotide sequence ID" value="NZ_JBHTJR010000030.1"/>
</dbReference>
<name>A0ABW3JQU7_9FLAO</name>
<sequence>MEAIERNFLSNDWITLLFLVAIMLLALMKLYKPKRLYGYFVAFFAQGFIEKRAEENPSFFSPFHLLLFSFSMIIITIAGYSLLPFFNIQQNFWVFSSLLTGVVIYYIIKIALNQALAYVFDIEEDIRYFLFTKNGYLYTLSLWLFPLLIIHLYWLKSPVLLLWVVMIISLFRGFLILLNNKKIVFRKLFYFILYFCTLELAPLLILYKTINK</sequence>
<keyword evidence="3" id="KW-1185">Reference proteome</keyword>
<keyword evidence="1" id="KW-0812">Transmembrane</keyword>
<dbReference type="Pfam" id="PF14093">
    <property type="entry name" value="DUF4271"/>
    <property type="match status" value="1"/>
</dbReference>
<feature type="transmembrane region" description="Helical" evidence="1">
    <location>
        <begin position="136"/>
        <end position="154"/>
    </location>
</feature>
<proteinExistence type="predicted"/>
<dbReference type="EMBL" id="JBHTJR010000030">
    <property type="protein sequence ID" value="MFD0992719.1"/>
    <property type="molecule type" value="Genomic_DNA"/>
</dbReference>